<dbReference type="InterPro" id="IPR016181">
    <property type="entry name" value="Acyl_CoA_acyltransferase"/>
</dbReference>
<evidence type="ECO:0000313" key="4">
    <source>
        <dbReference type="EMBL" id="SHG80035.1"/>
    </source>
</evidence>
<name>A0A1M5MS54_9BURK</name>
<sequence length="170" mass="19209">MTSQIHPSSPTIKTVSPGSSEWPVFLRLYSTYLQKYWPGEFGHSPIEHLIQSNQEMLQFRWEQGGRGLFLLRDGSIPAGLANVWLDKQASVTTLQVAEFYVATERQRQGWGGLLWQAVKRWGQEYGVTRIGLEADADNAAANAFWRAQGLTPLASEGNRIHYGSAFWPQR</sequence>
<dbReference type="STRING" id="658167.SAMN04488135_101303"/>
<evidence type="ECO:0000313" key="5">
    <source>
        <dbReference type="Proteomes" id="UP000184226"/>
    </source>
</evidence>
<evidence type="ECO:0000256" key="1">
    <source>
        <dbReference type="ARBA" id="ARBA00022679"/>
    </source>
</evidence>
<reference evidence="4 5" key="1">
    <citation type="submission" date="2016-11" db="EMBL/GenBank/DDBJ databases">
        <authorList>
            <person name="Jaros S."/>
            <person name="Januszkiewicz K."/>
            <person name="Wedrychowicz H."/>
        </authorList>
    </citation>
    <scope>NUCLEOTIDE SEQUENCE [LARGE SCALE GENOMIC DNA]</scope>
    <source>
        <strain evidence="4 5">CGMCC 1.10190</strain>
    </source>
</reference>
<dbReference type="PROSITE" id="PS51186">
    <property type="entry name" value="GNAT"/>
    <property type="match status" value="1"/>
</dbReference>
<organism evidence="4 5">
    <name type="scientific">Pollutimonas bauzanensis</name>
    <dbReference type="NCBI Taxonomy" id="658167"/>
    <lineage>
        <taxon>Bacteria</taxon>
        <taxon>Pseudomonadati</taxon>
        <taxon>Pseudomonadota</taxon>
        <taxon>Betaproteobacteria</taxon>
        <taxon>Burkholderiales</taxon>
        <taxon>Alcaligenaceae</taxon>
        <taxon>Pollutimonas</taxon>
    </lineage>
</organism>
<dbReference type="Proteomes" id="UP000184226">
    <property type="component" value="Unassembled WGS sequence"/>
</dbReference>
<dbReference type="OrthoDB" id="9781415at2"/>
<dbReference type="EMBL" id="FQXE01000001">
    <property type="protein sequence ID" value="SHG80035.1"/>
    <property type="molecule type" value="Genomic_DNA"/>
</dbReference>
<accession>A0A1M5MS54</accession>
<keyword evidence="2" id="KW-0012">Acyltransferase</keyword>
<dbReference type="SUPFAM" id="SSF55729">
    <property type="entry name" value="Acyl-CoA N-acyltransferases (Nat)"/>
    <property type="match status" value="1"/>
</dbReference>
<keyword evidence="5" id="KW-1185">Reference proteome</keyword>
<dbReference type="AlphaFoldDB" id="A0A1M5MS54"/>
<evidence type="ECO:0000259" key="3">
    <source>
        <dbReference type="PROSITE" id="PS51186"/>
    </source>
</evidence>
<dbReference type="InterPro" id="IPR050832">
    <property type="entry name" value="Bact_Acetyltransf"/>
</dbReference>
<dbReference type="InterPro" id="IPR000182">
    <property type="entry name" value="GNAT_dom"/>
</dbReference>
<keyword evidence="1 4" id="KW-0808">Transferase</keyword>
<dbReference type="Pfam" id="PF00583">
    <property type="entry name" value="Acetyltransf_1"/>
    <property type="match status" value="1"/>
</dbReference>
<feature type="domain" description="N-acetyltransferase" evidence="3">
    <location>
        <begin position="10"/>
        <end position="170"/>
    </location>
</feature>
<protein>
    <submittedName>
        <fullName evidence="4">Acetyltransferase (GNAT) family protein</fullName>
    </submittedName>
</protein>
<evidence type="ECO:0000256" key="2">
    <source>
        <dbReference type="ARBA" id="ARBA00023315"/>
    </source>
</evidence>
<dbReference type="RefSeq" id="WP_084135625.1">
    <property type="nucleotide sequence ID" value="NZ_FQXE01000001.1"/>
</dbReference>
<dbReference type="PANTHER" id="PTHR43877">
    <property type="entry name" value="AMINOALKYLPHOSPHONATE N-ACETYLTRANSFERASE-RELATED-RELATED"/>
    <property type="match status" value="1"/>
</dbReference>
<dbReference type="CDD" id="cd04301">
    <property type="entry name" value="NAT_SF"/>
    <property type="match status" value="1"/>
</dbReference>
<dbReference type="GO" id="GO:0016747">
    <property type="term" value="F:acyltransferase activity, transferring groups other than amino-acyl groups"/>
    <property type="evidence" value="ECO:0007669"/>
    <property type="project" value="InterPro"/>
</dbReference>
<proteinExistence type="predicted"/>
<gene>
    <name evidence="4" type="ORF">SAMN04488135_101303</name>
</gene>
<dbReference type="Gene3D" id="3.40.630.30">
    <property type="match status" value="1"/>
</dbReference>